<dbReference type="Gene3D" id="3.90.245.10">
    <property type="entry name" value="Ribonucleoside hydrolase-like"/>
    <property type="match status" value="1"/>
</dbReference>
<dbReference type="Proteomes" id="UP000009044">
    <property type="component" value="Chromosome"/>
</dbReference>
<dbReference type="EMBL" id="AP012159">
    <property type="protein sequence ID" value="BAK82930.1"/>
    <property type="molecule type" value="Genomic_DNA"/>
</dbReference>
<evidence type="ECO:0000259" key="3">
    <source>
        <dbReference type="Pfam" id="PF01156"/>
    </source>
</evidence>
<dbReference type="AlphaFoldDB" id="G2I483"/>
<evidence type="ECO:0000256" key="2">
    <source>
        <dbReference type="ARBA" id="ARBA00023295"/>
    </source>
</evidence>
<dbReference type="InterPro" id="IPR001910">
    <property type="entry name" value="Inosine/uridine_hydrolase_dom"/>
</dbReference>
<evidence type="ECO:0000256" key="1">
    <source>
        <dbReference type="ARBA" id="ARBA00022801"/>
    </source>
</evidence>
<keyword evidence="1 4" id="KW-0378">Hydrolase</keyword>
<gene>
    <name evidence="4" type="ordered locus">GLX_05180</name>
</gene>
<dbReference type="PATRIC" id="fig|634177.7.peg.620"/>
<dbReference type="PANTHER" id="PTHR12304">
    <property type="entry name" value="INOSINE-URIDINE PREFERRING NUCLEOSIDE HYDROLASE"/>
    <property type="match status" value="1"/>
</dbReference>
<proteinExistence type="predicted"/>
<dbReference type="GO" id="GO:0006152">
    <property type="term" value="P:purine nucleoside catabolic process"/>
    <property type="evidence" value="ECO:0007669"/>
    <property type="project" value="TreeGrafter"/>
</dbReference>
<organism evidence="4 5">
    <name type="scientific">Komagataeibacter medellinensis (strain NBRC 3288 / BCRC 11682 / LMG 1693 / Kondo 51)</name>
    <name type="common">Gluconacetobacter medellinensis</name>
    <dbReference type="NCBI Taxonomy" id="634177"/>
    <lineage>
        <taxon>Bacteria</taxon>
        <taxon>Pseudomonadati</taxon>
        <taxon>Pseudomonadota</taxon>
        <taxon>Alphaproteobacteria</taxon>
        <taxon>Acetobacterales</taxon>
        <taxon>Acetobacteraceae</taxon>
        <taxon>Komagataeibacter</taxon>
    </lineage>
</organism>
<reference evidence="5" key="1">
    <citation type="journal article" date="2011" name="J. Bacteriol.">
        <title>Complete genome sequence of NBRC 3288, a unique cellulose-nonproducing strain of Gluconacetobacter xylinus isolated from vinegar.</title>
        <authorList>
            <person name="Ogino H."/>
            <person name="Azuma Y."/>
            <person name="Hosoyama A."/>
            <person name="Nakazawa H."/>
            <person name="Matsutani M."/>
            <person name="Hasegawa A."/>
            <person name="Otsuyama K."/>
            <person name="Matsushita K."/>
            <person name="Fujita N."/>
            <person name="Shirai M."/>
        </authorList>
    </citation>
    <scope>NUCLEOTIDE SEQUENCE [LARGE SCALE GENOMIC DNA]</scope>
    <source>
        <strain evidence="5">NBRC 3288 / BCRC 11682 / LMG 1693</strain>
    </source>
</reference>
<dbReference type="STRING" id="634177.GLX_05180"/>
<dbReference type="SUPFAM" id="SSF53590">
    <property type="entry name" value="Nucleoside hydrolase"/>
    <property type="match status" value="1"/>
</dbReference>
<sequence length="389" mass="42954">MAYHQPTTTPWKSGYSMSFLSSRNARHRLCGVLVALACSVPAYSGFAAENRKVIIDDDDSLSLAEATLLKAPGVDVLGITVASGNRWRDDEINRMLRGLEILHRTDVPVVPGAIYPLINSEKLTEKWESLYGRLIWKGAWMKQWVEPTNQPEPNYHAPDVVPTPADGNATTKPAKEIAANFLIRMVHAYPGQVTIVAAGAMTNLALAQRLDPEFASLARELVYMGGSLNPHQQLSTVAAGQYAREFINSPRREFNLRFDPEAASIVMHAPWHKMTMVPSDPATATELSADFLHRIASRNADISKLVAHWQPGSPMWDEIAATVWLNPQIVTRSATLYVDINTQFGAGYGDTLSWSPGYQPDLDEQKETVIEAINPQALLATMEQVLARP</sequence>
<dbReference type="InterPro" id="IPR023186">
    <property type="entry name" value="IUNH"/>
</dbReference>
<evidence type="ECO:0000313" key="5">
    <source>
        <dbReference type="Proteomes" id="UP000009044"/>
    </source>
</evidence>
<accession>G2I483</accession>
<keyword evidence="2" id="KW-0326">Glycosidase</keyword>
<dbReference type="GO" id="GO:0008477">
    <property type="term" value="F:purine nucleosidase activity"/>
    <property type="evidence" value="ECO:0007669"/>
    <property type="project" value="TreeGrafter"/>
</dbReference>
<dbReference type="PANTHER" id="PTHR12304:SF4">
    <property type="entry name" value="URIDINE NUCLEOSIDASE"/>
    <property type="match status" value="1"/>
</dbReference>
<name>G2I483_KOMMN</name>
<dbReference type="InterPro" id="IPR036452">
    <property type="entry name" value="Ribo_hydro-like"/>
</dbReference>
<feature type="domain" description="Inosine/uridine-preferring nucleoside hydrolase" evidence="3">
    <location>
        <begin position="58"/>
        <end position="377"/>
    </location>
</feature>
<dbReference type="GO" id="GO:0005829">
    <property type="term" value="C:cytosol"/>
    <property type="evidence" value="ECO:0007669"/>
    <property type="project" value="TreeGrafter"/>
</dbReference>
<evidence type="ECO:0000313" key="4">
    <source>
        <dbReference type="EMBL" id="BAK82930.1"/>
    </source>
</evidence>
<dbReference type="KEGG" id="gxy:GLX_05180"/>
<protein>
    <submittedName>
        <fullName evidence="4">Nucleoside hydrolase</fullName>
    </submittedName>
</protein>
<dbReference type="eggNOG" id="COG1957">
    <property type="taxonomic scope" value="Bacteria"/>
</dbReference>
<dbReference type="HOGENOM" id="CLU_036838_7_0_5"/>
<dbReference type="Pfam" id="PF01156">
    <property type="entry name" value="IU_nuc_hydro"/>
    <property type="match status" value="1"/>
</dbReference>